<evidence type="ECO:0000256" key="8">
    <source>
        <dbReference type="ARBA" id="ARBA00023163"/>
    </source>
</evidence>
<keyword evidence="6" id="KW-0731">Sigma factor</keyword>
<evidence type="ECO:0000256" key="2">
    <source>
        <dbReference type="ARBA" id="ARBA00022478"/>
    </source>
</evidence>
<organism evidence="11 12">
    <name type="scientific">Trichococcus collinsii</name>
    <dbReference type="NCBI Taxonomy" id="157076"/>
    <lineage>
        <taxon>Bacteria</taxon>
        <taxon>Bacillati</taxon>
        <taxon>Bacillota</taxon>
        <taxon>Bacilli</taxon>
        <taxon>Lactobacillales</taxon>
        <taxon>Carnobacteriaceae</taxon>
        <taxon>Trichococcus</taxon>
    </lineage>
</organism>
<evidence type="ECO:0000259" key="9">
    <source>
        <dbReference type="Pfam" id="PF04552"/>
    </source>
</evidence>
<dbReference type="GO" id="GO:0006352">
    <property type="term" value="P:DNA-templated transcription initiation"/>
    <property type="evidence" value="ECO:0007669"/>
    <property type="project" value="InterPro"/>
</dbReference>
<dbReference type="AlphaFoldDB" id="A0AB38A3P1"/>
<sequence length="435" mass="50329">MKQKLGLSNVQTQTQKIRLSQEMKQSIELLQYNKDQLQEFLRNKVLENPLLEISEPVIGSFSGLHSHGRMDDYDPLVQLSDGTISFYDIVIRQIHMNYRDTYLRKLILFLVNHLDENGFLSVSLQEAEKMTGGTGIELLDALTLLQQLEPAGVGARDMRECFMLQCERNESAPALAYFILEEYYELLMKRKWEEIANQTNISLKEIQIIFDFVGNLYTSPAKSMESGQMEYVVPDLSVKVEDDEITLKENRGAQTKIKLNVAYLRTLREINDQETKKYLNEKEKEVHWLEMVIAKRASTIFRVGEFIIKYQEDFFLKPEHPIKSLKLSDAATDLSLHESTISRAVNGKYLETNFGIFELKTFFSNNAVKGEDISSQQIKIRIKQLISEENPAKPFSDSKLVKMLEKDQIPISRRTIAKYRDSLGILPSSKRKRYE</sequence>
<dbReference type="PANTHER" id="PTHR32248">
    <property type="entry name" value="RNA POLYMERASE SIGMA-54 FACTOR"/>
    <property type="match status" value="1"/>
</dbReference>
<evidence type="ECO:0000313" key="11">
    <source>
        <dbReference type="EMBL" id="SEA92962.1"/>
    </source>
</evidence>
<evidence type="ECO:0000313" key="12">
    <source>
        <dbReference type="Proteomes" id="UP000199042"/>
    </source>
</evidence>
<evidence type="ECO:0000259" key="10">
    <source>
        <dbReference type="Pfam" id="PF04963"/>
    </source>
</evidence>
<dbReference type="GO" id="GO:0016779">
    <property type="term" value="F:nucleotidyltransferase activity"/>
    <property type="evidence" value="ECO:0007669"/>
    <property type="project" value="UniProtKB-KW"/>
</dbReference>
<keyword evidence="5" id="KW-0805">Transcription regulation</keyword>
<keyword evidence="7" id="KW-0238">DNA-binding</keyword>
<keyword evidence="2" id="KW-0240">DNA-directed RNA polymerase</keyword>
<dbReference type="GO" id="GO:0000428">
    <property type="term" value="C:DNA-directed RNA polymerase complex"/>
    <property type="evidence" value="ECO:0007669"/>
    <property type="project" value="UniProtKB-KW"/>
</dbReference>
<comment type="caution">
    <text evidence="11">The sequence shown here is derived from an EMBL/GenBank/DDBJ whole genome shotgun (WGS) entry which is preliminary data.</text>
</comment>
<dbReference type="PANTHER" id="PTHR32248:SF4">
    <property type="entry name" value="RNA POLYMERASE SIGMA-54 FACTOR"/>
    <property type="match status" value="1"/>
</dbReference>
<dbReference type="Pfam" id="PF00309">
    <property type="entry name" value="Sigma54_AID"/>
    <property type="match status" value="1"/>
</dbReference>
<gene>
    <name evidence="11" type="ORF">SAMN04488525_11117</name>
</gene>
<proteinExistence type="inferred from homology"/>
<evidence type="ECO:0000256" key="6">
    <source>
        <dbReference type="ARBA" id="ARBA00023082"/>
    </source>
</evidence>
<dbReference type="PRINTS" id="PR00045">
    <property type="entry name" value="SIGMA54FCT"/>
</dbReference>
<dbReference type="NCBIfam" id="TIGR02395">
    <property type="entry name" value="rpoN_sigma"/>
    <property type="match status" value="1"/>
</dbReference>
<feature type="domain" description="RNA polymerase sigma factor 54 core-binding" evidence="10">
    <location>
        <begin position="81"/>
        <end position="263"/>
    </location>
</feature>
<dbReference type="PROSITE" id="PS00718">
    <property type="entry name" value="SIGMA54_2"/>
    <property type="match status" value="1"/>
</dbReference>
<dbReference type="Gene3D" id="1.10.10.1330">
    <property type="entry name" value="RNA polymerase sigma-54 factor, core-binding domain"/>
    <property type="match status" value="1"/>
</dbReference>
<name>A0AB38A3P1_9LACT</name>
<keyword evidence="12" id="KW-1185">Reference proteome</keyword>
<reference evidence="11 12" key="1">
    <citation type="submission" date="2016-10" db="EMBL/GenBank/DDBJ databases">
        <authorList>
            <person name="Varghese N."/>
            <person name="Submissions S."/>
        </authorList>
    </citation>
    <scope>NUCLEOTIDE SEQUENCE [LARGE SCALE GENOMIC DNA]</scope>
    <source>
        <strain evidence="11 12">DSM 14526</strain>
    </source>
</reference>
<dbReference type="GO" id="GO:0003677">
    <property type="term" value="F:DNA binding"/>
    <property type="evidence" value="ECO:0007669"/>
    <property type="project" value="UniProtKB-KW"/>
</dbReference>
<evidence type="ECO:0000256" key="5">
    <source>
        <dbReference type="ARBA" id="ARBA00023015"/>
    </source>
</evidence>
<feature type="domain" description="RNA polymerase sigma factor 54 DNA-binding" evidence="9">
    <location>
        <begin position="277"/>
        <end position="433"/>
    </location>
</feature>
<dbReference type="Pfam" id="PF04963">
    <property type="entry name" value="Sigma54_CBD"/>
    <property type="match status" value="1"/>
</dbReference>
<accession>A0AB38A3P1</accession>
<keyword evidence="4" id="KW-0548">Nucleotidyltransferase</keyword>
<dbReference type="Proteomes" id="UP000199042">
    <property type="component" value="Unassembled WGS sequence"/>
</dbReference>
<dbReference type="Pfam" id="PF04552">
    <property type="entry name" value="Sigma54_DBD"/>
    <property type="match status" value="1"/>
</dbReference>
<dbReference type="GO" id="GO:0001216">
    <property type="term" value="F:DNA-binding transcription activator activity"/>
    <property type="evidence" value="ECO:0007669"/>
    <property type="project" value="InterPro"/>
</dbReference>
<protein>
    <submittedName>
        <fullName evidence="11">RNA polymerase, sigma 54 subunit, RpoN/SigL</fullName>
    </submittedName>
</protein>
<evidence type="ECO:0000256" key="7">
    <source>
        <dbReference type="ARBA" id="ARBA00023125"/>
    </source>
</evidence>
<dbReference type="GO" id="GO:0016987">
    <property type="term" value="F:sigma factor activity"/>
    <property type="evidence" value="ECO:0007669"/>
    <property type="project" value="UniProtKB-KW"/>
</dbReference>
<dbReference type="InterPro" id="IPR038709">
    <property type="entry name" value="RpoN_core-bd_sf"/>
</dbReference>
<dbReference type="EMBL" id="FNQH01000011">
    <property type="protein sequence ID" value="SEA92962.1"/>
    <property type="molecule type" value="Genomic_DNA"/>
</dbReference>
<dbReference type="PIRSF" id="PIRSF000774">
    <property type="entry name" value="RpoN"/>
    <property type="match status" value="1"/>
</dbReference>
<evidence type="ECO:0000256" key="3">
    <source>
        <dbReference type="ARBA" id="ARBA00022679"/>
    </source>
</evidence>
<keyword evidence="3" id="KW-0808">Transferase</keyword>
<dbReference type="InterPro" id="IPR000394">
    <property type="entry name" value="RNA_pol_sigma_54"/>
</dbReference>
<keyword evidence="8" id="KW-0804">Transcription</keyword>
<dbReference type="InterPro" id="IPR007046">
    <property type="entry name" value="RNA_pol_sigma_54_core-bd"/>
</dbReference>
<dbReference type="RefSeq" id="WP_086986482.1">
    <property type="nucleotide sequence ID" value="NZ_FJNA01000002.1"/>
</dbReference>
<evidence type="ECO:0000256" key="1">
    <source>
        <dbReference type="ARBA" id="ARBA00008798"/>
    </source>
</evidence>
<dbReference type="Gene3D" id="1.10.10.60">
    <property type="entry name" value="Homeodomain-like"/>
    <property type="match status" value="1"/>
</dbReference>
<evidence type="ECO:0000256" key="4">
    <source>
        <dbReference type="ARBA" id="ARBA00022695"/>
    </source>
</evidence>
<dbReference type="PROSITE" id="PS50044">
    <property type="entry name" value="SIGMA54_3"/>
    <property type="match status" value="1"/>
</dbReference>
<comment type="similarity">
    <text evidence="1">Belongs to the sigma-54 factor family.</text>
</comment>
<dbReference type="InterPro" id="IPR007634">
    <property type="entry name" value="RNA_pol_sigma_54_DNA-bd"/>
</dbReference>